<accession>A0A0F7TIQ9</accession>
<evidence type="ECO:0000313" key="2">
    <source>
        <dbReference type="EMBL" id="CEJ56439.1"/>
    </source>
</evidence>
<dbReference type="EMBL" id="CDHK01000002">
    <property type="protein sequence ID" value="CEJ56439.1"/>
    <property type="molecule type" value="Genomic_DNA"/>
</dbReference>
<dbReference type="Proteomes" id="UP000042958">
    <property type="component" value="Unassembled WGS sequence"/>
</dbReference>
<evidence type="ECO:0000256" key="1">
    <source>
        <dbReference type="SAM" id="MobiDB-lite"/>
    </source>
</evidence>
<protein>
    <submittedName>
        <fullName evidence="2">Putative Conserved serine-rich protein</fullName>
    </submittedName>
</protein>
<dbReference type="OrthoDB" id="5334244at2759"/>
<name>A0A0F7TIQ9_PENBI</name>
<sequence>MTSLLRLSTRQLARPSIASIAGSIIRLPAQRNYAQDSNKSSSGKHDATRDAGTSESPLPNHPIPSNNAKPTLRDGRSSPIADFEGNLKDDVPEDVKKHNEEVENRYDRPYNHIADQGKVEENGWKKK</sequence>
<feature type="compositionally biased region" description="Polar residues" evidence="1">
    <location>
        <begin position="32"/>
        <end position="41"/>
    </location>
</feature>
<dbReference type="AlphaFoldDB" id="A0A0F7TIQ9"/>
<reference evidence="3" key="1">
    <citation type="journal article" date="2015" name="Genome Announc.">
        <title>Draft genome sequence of the fungus Penicillium brasilianum MG11.</title>
        <authorList>
            <person name="Horn F."/>
            <person name="Linde J."/>
            <person name="Mattern D.J."/>
            <person name="Walther G."/>
            <person name="Guthke R."/>
            <person name="Brakhage A.A."/>
            <person name="Valiante V."/>
        </authorList>
    </citation>
    <scope>NUCLEOTIDE SEQUENCE [LARGE SCALE GENOMIC DNA]</scope>
    <source>
        <strain evidence="3">MG11</strain>
    </source>
</reference>
<feature type="compositionally biased region" description="Polar residues" evidence="1">
    <location>
        <begin position="51"/>
        <end position="69"/>
    </location>
</feature>
<keyword evidence="3" id="KW-1185">Reference proteome</keyword>
<feature type="region of interest" description="Disordered" evidence="1">
    <location>
        <begin position="20"/>
        <end position="127"/>
    </location>
</feature>
<feature type="compositionally biased region" description="Basic and acidic residues" evidence="1">
    <location>
        <begin position="85"/>
        <end position="127"/>
    </location>
</feature>
<organism evidence="2 3">
    <name type="scientific">Penicillium brasilianum</name>
    <dbReference type="NCBI Taxonomy" id="104259"/>
    <lineage>
        <taxon>Eukaryota</taxon>
        <taxon>Fungi</taxon>
        <taxon>Dikarya</taxon>
        <taxon>Ascomycota</taxon>
        <taxon>Pezizomycotina</taxon>
        <taxon>Eurotiomycetes</taxon>
        <taxon>Eurotiomycetidae</taxon>
        <taxon>Eurotiales</taxon>
        <taxon>Aspergillaceae</taxon>
        <taxon>Penicillium</taxon>
    </lineage>
</organism>
<gene>
    <name evidence="2" type="ORF">PMG11_02646</name>
</gene>
<evidence type="ECO:0000313" key="3">
    <source>
        <dbReference type="Proteomes" id="UP000042958"/>
    </source>
</evidence>
<dbReference type="STRING" id="104259.A0A0F7TIQ9"/>
<proteinExistence type="predicted"/>